<accession>A0A366EB41</accession>
<name>A0A366EB41_9BACI</name>
<dbReference type="AlphaFoldDB" id="A0A366EB41"/>
<keyword evidence="2" id="KW-0808">Transferase</keyword>
<evidence type="ECO:0000259" key="1">
    <source>
        <dbReference type="Pfam" id="PF01636"/>
    </source>
</evidence>
<dbReference type="Proteomes" id="UP000252118">
    <property type="component" value="Unassembled WGS sequence"/>
</dbReference>
<dbReference type="InterPro" id="IPR011009">
    <property type="entry name" value="Kinase-like_dom_sf"/>
</dbReference>
<dbReference type="InterPro" id="IPR002575">
    <property type="entry name" value="Aminoglycoside_PTrfase"/>
</dbReference>
<dbReference type="SUPFAM" id="SSF56112">
    <property type="entry name" value="Protein kinase-like (PK-like)"/>
    <property type="match status" value="1"/>
</dbReference>
<dbReference type="GO" id="GO:0016740">
    <property type="term" value="F:transferase activity"/>
    <property type="evidence" value="ECO:0007669"/>
    <property type="project" value="UniProtKB-KW"/>
</dbReference>
<dbReference type="OrthoDB" id="9800774at2"/>
<dbReference type="EMBL" id="QNRJ01000032">
    <property type="protein sequence ID" value="RBO99586.1"/>
    <property type="molecule type" value="Genomic_DNA"/>
</dbReference>
<reference evidence="2 3" key="1">
    <citation type="submission" date="2018-06" db="EMBL/GenBank/DDBJ databases">
        <title>Freshwater and sediment microbial communities from various areas in North America, analyzing microbe dynamics in response to fracking.</title>
        <authorList>
            <person name="Lamendella R."/>
        </authorList>
    </citation>
    <scope>NUCLEOTIDE SEQUENCE [LARGE SCALE GENOMIC DNA]</scope>
    <source>
        <strain evidence="2 3">97B</strain>
    </source>
</reference>
<dbReference type="RefSeq" id="WP_113971444.1">
    <property type="nucleotide sequence ID" value="NZ_QNRJ01000032.1"/>
</dbReference>
<evidence type="ECO:0000313" key="3">
    <source>
        <dbReference type="Proteomes" id="UP000252118"/>
    </source>
</evidence>
<gene>
    <name evidence="2" type="ORF">DET59_1322</name>
</gene>
<sequence>MNLGSPMAIGNTAKVYLYENKVFKVFNDSLPEMESTNEAYKQKYAYSFGLSVPEIVDVTKIDGKQVIVMEHIKGRTIGDLLTDHMEKAEYYMNISVDIQMEIHKIKADSIDSMYEKLSRQIESAPQLDNKRKSALIKKLDSMTFEKKLCHGDFHLFNLIMSDHNVTIIDWVDSSAGDIRADVYRTYLLYSQFSVELADMYMRLYCEKSGLSKAEMYEWAPIIAAARLSECVSSEKPERLLEIVDQYCPL</sequence>
<organism evidence="2 3">
    <name type="scientific">Rossellomorea aquimaris</name>
    <dbReference type="NCBI Taxonomy" id="189382"/>
    <lineage>
        <taxon>Bacteria</taxon>
        <taxon>Bacillati</taxon>
        <taxon>Bacillota</taxon>
        <taxon>Bacilli</taxon>
        <taxon>Bacillales</taxon>
        <taxon>Bacillaceae</taxon>
        <taxon>Rossellomorea</taxon>
    </lineage>
</organism>
<feature type="domain" description="Aminoglycoside phosphotransferase" evidence="1">
    <location>
        <begin position="21"/>
        <end position="213"/>
    </location>
</feature>
<dbReference type="Gene3D" id="3.90.1200.10">
    <property type="match status" value="1"/>
</dbReference>
<proteinExistence type="predicted"/>
<evidence type="ECO:0000313" key="2">
    <source>
        <dbReference type="EMBL" id="RBO99586.1"/>
    </source>
</evidence>
<comment type="caution">
    <text evidence="2">The sequence shown here is derived from an EMBL/GenBank/DDBJ whole genome shotgun (WGS) entry which is preliminary data.</text>
</comment>
<protein>
    <submittedName>
        <fullName evidence="2">Phosphotransferase family enzyme</fullName>
    </submittedName>
</protein>
<dbReference type="Pfam" id="PF01636">
    <property type="entry name" value="APH"/>
    <property type="match status" value="1"/>
</dbReference>